<evidence type="ECO:0000313" key="2">
    <source>
        <dbReference type="EMBL" id="ATF76077.1"/>
    </source>
</evidence>
<evidence type="ECO:0000313" key="3">
    <source>
        <dbReference type="Proteomes" id="UP000218103"/>
    </source>
</evidence>
<protein>
    <submittedName>
        <fullName evidence="2">Uncharacterized protein</fullName>
    </submittedName>
</protein>
<reference evidence="3" key="1">
    <citation type="submission" date="2017-09" db="EMBL/GenBank/DDBJ databases">
        <title>FDA dAtabase for Regulatory Grade micrObial Sequences (FDA-ARGOS): Supporting development and validation of Infectious Disease Dx tests.</title>
        <authorList>
            <person name="Minogue T."/>
            <person name="Wolcott M."/>
            <person name="Wasieloski L."/>
            <person name="Aguilar W."/>
            <person name="Moore D."/>
            <person name="Tallon L.J."/>
            <person name="Sadzewicz L."/>
            <person name="Ott S."/>
            <person name="Zhao X."/>
            <person name="Nagaraj S."/>
            <person name="Vavikolanu K."/>
            <person name="Aluvathingal J."/>
            <person name="Nadendla S."/>
            <person name="Sichtig H."/>
        </authorList>
    </citation>
    <scope>NUCLEOTIDE SEQUENCE [LARGE SCALE GENOMIC DNA]</scope>
    <source>
        <strain evidence="3">FDAARGOS_388</strain>
    </source>
</reference>
<sequence length="61" mass="6386">MYGAHTGRTVLRSFAARLSPAALTVIPVFAIDVGCCASDETSVGSTLAAQALDNQRRPFCT</sequence>
<evidence type="ECO:0000256" key="1">
    <source>
        <dbReference type="SAM" id="SignalP"/>
    </source>
</evidence>
<organism evidence="2 3">
    <name type="scientific">Burkholderia cepacia</name>
    <name type="common">Pseudomonas cepacia</name>
    <dbReference type="NCBI Taxonomy" id="292"/>
    <lineage>
        <taxon>Bacteria</taxon>
        <taxon>Pseudomonadati</taxon>
        <taxon>Pseudomonadota</taxon>
        <taxon>Betaproteobacteria</taxon>
        <taxon>Burkholderiales</taxon>
        <taxon>Burkholderiaceae</taxon>
        <taxon>Burkholderia</taxon>
        <taxon>Burkholderia cepacia complex</taxon>
    </lineage>
</organism>
<keyword evidence="1" id="KW-0732">Signal</keyword>
<dbReference type="Proteomes" id="UP000218103">
    <property type="component" value="Chromosome 1"/>
</dbReference>
<gene>
    <name evidence="2" type="ORF">CO711_00515</name>
</gene>
<feature type="chain" id="PRO_5046610267" evidence="1">
    <location>
        <begin position="31"/>
        <end position="61"/>
    </location>
</feature>
<proteinExistence type="predicted"/>
<feature type="signal peptide" evidence="1">
    <location>
        <begin position="1"/>
        <end position="30"/>
    </location>
</feature>
<name>A0ABM6NPK2_BURCE</name>
<accession>A0ABM6NPK2</accession>
<keyword evidence="3" id="KW-1185">Reference proteome</keyword>
<dbReference type="EMBL" id="CP023518">
    <property type="protein sequence ID" value="ATF76077.1"/>
    <property type="molecule type" value="Genomic_DNA"/>
</dbReference>